<name>A0A6B0TXS7_IXORI</name>
<sequence>MESSTGVISSTSSFSAELLSAASVLLGPAFAALLPTTSFKGLKSSPSEVELWQRRLGVAFWRLPRSADELPNNLLEFPSSGLA</sequence>
<proteinExistence type="predicted"/>
<reference evidence="1" key="1">
    <citation type="submission" date="2019-12" db="EMBL/GenBank/DDBJ databases">
        <title>An insight into the sialome of adult female Ixodes ricinus ticks feeding for 6 days.</title>
        <authorList>
            <person name="Perner J."/>
            <person name="Ribeiro J.M.C."/>
        </authorList>
    </citation>
    <scope>NUCLEOTIDE SEQUENCE</scope>
    <source>
        <strain evidence="1">Semi-engorged</strain>
        <tissue evidence="1">Salivary glands</tissue>
    </source>
</reference>
<organism evidence="1">
    <name type="scientific">Ixodes ricinus</name>
    <name type="common">Common tick</name>
    <name type="synonym">Acarus ricinus</name>
    <dbReference type="NCBI Taxonomy" id="34613"/>
    <lineage>
        <taxon>Eukaryota</taxon>
        <taxon>Metazoa</taxon>
        <taxon>Ecdysozoa</taxon>
        <taxon>Arthropoda</taxon>
        <taxon>Chelicerata</taxon>
        <taxon>Arachnida</taxon>
        <taxon>Acari</taxon>
        <taxon>Parasitiformes</taxon>
        <taxon>Ixodida</taxon>
        <taxon>Ixodoidea</taxon>
        <taxon>Ixodidae</taxon>
        <taxon>Ixodinae</taxon>
        <taxon>Ixodes</taxon>
    </lineage>
</organism>
<dbReference type="AlphaFoldDB" id="A0A6B0TXS7"/>
<accession>A0A6B0TXS7</accession>
<evidence type="ECO:0000313" key="1">
    <source>
        <dbReference type="EMBL" id="MXU84892.1"/>
    </source>
</evidence>
<protein>
    <submittedName>
        <fullName evidence="1">Putative secreted protein</fullName>
    </submittedName>
</protein>
<dbReference type="EMBL" id="GIFC01002809">
    <property type="protein sequence ID" value="MXU84892.1"/>
    <property type="molecule type" value="Transcribed_RNA"/>
</dbReference>